<accession>A0ABS1R0L1</accession>
<feature type="transmembrane region" description="Helical" evidence="1">
    <location>
        <begin position="68"/>
        <end position="89"/>
    </location>
</feature>
<dbReference type="SUPFAM" id="SSF52833">
    <property type="entry name" value="Thioredoxin-like"/>
    <property type="match status" value="1"/>
</dbReference>
<dbReference type="Proteomes" id="UP000625283">
    <property type="component" value="Unassembled WGS sequence"/>
</dbReference>
<proteinExistence type="predicted"/>
<dbReference type="PANTHER" id="PTHR42852">
    <property type="entry name" value="THIOL:DISULFIDE INTERCHANGE PROTEIN DSBE"/>
    <property type="match status" value="1"/>
</dbReference>
<feature type="domain" description="Thioredoxin" evidence="2">
    <location>
        <begin position="92"/>
        <end position="259"/>
    </location>
</feature>
<dbReference type="EMBL" id="JAERTY010000002">
    <property type="protein sequence ID" value="MBL1408215.1"/>
    <property type="molecule type" value="Genomic_DNA"/>
</dbReference>
<comment type="caution">
    <text evidence="3">The sequence shown here is derived from an EMBL/GenBank/DDBJ whole genome shotgun (WGS) entry which is preliminary data.</text>
</comment>
<organism evidence="3 4">
    <name type="scientific">Sphingobacterium faecale</name>
    <dbReference type="NCBI Taxonomy" id="2803775"/>
    <lineage>
        <taxon>Bacteria</taxon>
        <taxon>Pseudomonadati</taxon>
        <taxon>Bacteroidota</taxon>
        <taxon>Sphingobacteriia</taxon>
        <taxon>Sphingobacteriales</taxon>
        <taxon>Sphingobacteriaceae</taxon>
        <taxon>Sphingobacterium</taxon>
    </lineage>
</organism>
<protein>
    <submittedName>
        <fullName evidence="3">Redoxin family protein</fullName>
    </submittedName>
</protein>
<dbReference type="Gene3D" id="3.40.30.10">
    <property type="entry name" value="Glutaredoxin"/>
    <property type="match status" value="1"/>
</dbReference>
<keyword evidence="1" id="KW-0472">Membrane</keyword>
<sequence>MNNFLRGGRGMAVGQSRVRLLADDKVTQLQSDKDLSSRLIIVKMKLPCRRVDLSVPLCSNRGDAMGGLVAYSLKLIALIFCVLFSWLSVTPAQGQEAVRSVKYVQPEEGSITPLYIGDTIPEVFWNYKMPIYLDTLGRDSVCLADFRGDSKVLIIDFWPTWCGPCIESVLKLDSITRNKGYKNVQFISLCVMESEERLEAFIERSKFGVTSLFDFSYLANRMLARYKEKLGILMIKDGNLWGAPDGRTLTVENLDRIEQGKWEDLTITFMPERDKIRLSKEVRKEHAQ</sequence>
<keyword evidence="4" id="KW-1185">Reference proteome</keyword>
<dbReference type="InterPro" id="IPR050553">
    <property type="entry name" value="Thioredoxin_ResA/DsbE_sf"/>
</dbReference>
<name>A0ABS1R0L1_9SPHI</name>
<reference evidence="3 4" key="1">
    <citation type="submission" date="2021-01" db="EMBL/GenBank/DDBJ databases">
        <title>C459-1 draft genome sequence.</title>
        <authorList>
            <person name="Zhang X.-F."/>
        </authorList>
    </citation>
    <scope>NUCLEOTIDE SEQUENCE [LARGE SCALE GENOMIC DNA]</scope>
    <source>
        <strain evidence="4">C459-1</strain>
    </source>
</reference>
<dbReference type="PROSITE" id="PS51352">
    <property type="entry name" value="THIOREDOXIN_2"/>
    <property type="match status" value="1"/>
</dbReference>
<keyword evidence="1" id="KW-1133">Transmembrane helix</keyword>
<evidence type="ECO:0000313" key="4">
    <source>
        <dbReference type="Proteomes" id="UP000625283"/>
    </source>
</evidence>
<dbReference type="RefSeq" id="WP_202101981.1">
    <property type="nucleotide sequence ID" value="NZ_JAERTY010000002.1"/>
</dbReference>
<evidence type="ECO:0000313" key="3">
    <source>
        <dbReference type="EMBL" id="MBL1408215.1"/>
    </source>
</evidence>
<dbReference type="InterPro" id="IPR013740">
    <property type="entry name" value="Redoxin"/>
</dbReference>
<gene>
    <name evidence="3" type="ORF">JKG61_05570</name>
</gene>
<keyword evidence="1" id="KW-0812">Transmembrane</keyword>
<evidence type="ECO:0000256" key="1">
    <source>
        <dbReference type="SAM" id="Phobius"/>
    </source>
</evidence>
<dbReference type="PANTHER" id="PTHR42852:SF13">
    <property type="entry name" value="PROTEIN DIPZ"/>
    <property type="match status" value="1"/>
</dbReference>
<dbReference type="InterPro" id="IPR036249">
    <property type="entry name" value="Thioredoxin-like_sf"/>
</dbReference>
<dbReference type="Pfam" id="PF08534">
    <property type="entry name" value="Redoxin"/>
    <property type="match status" value="1"/>
</dbReference>
<dbReference type="InterPro" id="IPR013766">
    <property type="entry name" value="Thioredoxin_domain"/>
</dbReference>
<evidence type="ECO:0000259" key="2">
    <source>
        <dbReference type="PROSITE" id="PS51352"/>
    </source>
</evidence>